<dbReference type="Pfam" id="PF09148">
    <property type="entry name" value="DUF1934"/>
    <property type="match status" value="1"/>
</dbReference>
<reference evidence="1 2" key="1">
    <citation type="submission" date="2021-05" db="EMBL/GenBank/DDBJ databases">
        <title>Fusibacter ferrireducens sp. nov., an anaerobic, sulfur- and Fe-reducing bacterium isolated from the mangrove sediment.</title>
        <authorList>
            <person name="Qiu D."/>
        </authorList>
    </citation>
    <scope>NUCLEOTIDE SEQUENCE [LARGE SCALE GENOMIC DNA]</scope>
    <source>
        <strain evidence="1 2">DSM 12116</strain>
    </source>
</reference>
<name>A0ABS5PN11_9FIRM</name>
<dbReference type="InterPro" id="IPR012674">
    <property type="entry name" value="Calycin"/>
</dbReference>
<evidence type="ECO:0000313" key="1">
    <source>
        <dbReference type="EMBL" id="MBS7526575.1"/>
    </source>
</evidence>
<proteinExistence type="predicted"/>
<dbReference type="RefSeq" id="WP_213236433.1">
    <property type="nucleotide sequence ID" value="NZ_JAHBCL010000011.1"/>
</dbReference>
<organism evidence="1 2">
    <name type="scientific">Fusibacter paucivorans</name>
    <dbReference type="NCBI Taxonomy" id="76009"/>
    <lineage>
        <taxon>Bacteria</taxon>
        <taxon>Bacillati</taxon>
        <taxon>Bacillota</taxon>
        <taxon>Clostridia</taxon>
        <taxon>Eubacteriales</taxon>
        <taxon>Eubacteriales Family XII. Incertae Sedis</taxon>
        <taxon>Fusibacter</taxon>
    </lineage>
</organism>
<keyword evidence="2" id="KW-1185">Reference proteome</keyword>
<evidence type="ECO:0000313" key="2">
    <source>
        <dbReference type="Proteomes" id="UP000746471"/>
    </source>
</evidence>
<accession>A0ABS5PN11</accession>
<dbReference type="EMBL" id="JAHBCL010000011">
    <property type="protein sequence ID" value="MBS7526575.1"/>
    <property type="molecule type" value="Genomic_DNA"/>
</dbReference>
<gene>
    <name evidence="1" type="ORF">KHM83_07795</name>
</gene>
<sequence length="144" mass="16517">MDNRIDRQCMVEIKSTIVTSAGDRDEMVLSTQAQYQVKDGKGYLRYEESEISGMEGSKTLLKHDGDTVHIRRYGTVNSLFVITENKPYETLYRTPYGEFLMQVVGKRVAWSDEGMLQIAIAYTLHMEGNDETSDITIEIRELNH</sequence>
<protein>
    <submittedName>
        <fullName evidence="1">DUF1934 domain-containing protein</fullName>
    </submittedName>
</protein>
<dbReference type="Gene3D" id="2.40.128.20">
    <property type="match status" value="1"/>
</dbReference>
<dbReference type="SUPFAM" id="SSF50814">
    <property type="entry name" value="Lipocalins"/>
    <property type="match status" value="1"/>
</dbReference>
<dbReference type="InterPro" id="IPR015231">
    <property type="entry name" value="DUF1934"/>
</dbReference>
<dbReference type="Proteomes" id="UP000746471">
    <property type="component" value="Unassembled WGS sequence"/>
</dbReference>
<comment type="caution">
    <text evidence="1">The sequence shown here is derived from an EMBL/GenBank/DDBJ whole genome shotgun (WGS) entry which is preliminary data.</text>
</comment>